<evidence type="ECO:0000256" key="1">
    <source>
        <dbReference type="ARBA" id="ARBA00006432"/>
    </source>
</evidence>
<dbReference type="PANTHER" id="PTHR43201:SF5">
    <property type="entry name" value="MEDIUM-CHAIN ACYL-COA LIGASE ACSF2, MITOCHONDRIAL"/>
    <property type="match status" value="1"/>
</dbReference>
<sequence>MSTTVHQAFRDTAARYGAQPFLCILPETAQAYGIAAGELSYAQAAEAIEALRTAYARAGYGHGHRAGLLLENRPAFFLHWFALNALGVSVVPINPDLRAAELEYLTGHSEIALAVALPERHADLLAAATRAGRELRVMGPDDAPPAAPFAAPLAGREPDVLTECALLYTSGTTGRPKGCILPNRYFLHAGGWYARIGGLCELRPGQERMLTPLPLVHMNAMAYSAMAMLLTGGCLIPLDRFHPKTWWGSVRDSGATVLHYLGVMPAILMKAEPSARDKQPAIRFGFGAGVDRKLHQPFEERFGFPLLEAWAMTETGAGAVIIANHEPRHIGSSCFGREEDDVLVRIVADSGLEAAAGEPGELLVRHAGDDPRYGFFAGYLKDEDATSQAWEDGWFHTGDIVRRDADGALRFVDRKKNVIRRSGENISAVEVESVLLQHPLVKAVAVAAVPDAVRGDEVLACVVPESLPAEGAAMAEAARSIVQWSLEQLAYYKAPGYVAFVDSLPLTTTNKIQRGEMKALAPTLPGTARCVDTGHMKKRQEPAR</sequence>
<dbReference type="Proteomes" id="UP000285324">
    <property type="component" value="Unassembled WGS sequence"/>
</dbReference>
<dbReference type="InterPro" id="IPR045851">
    <property type="entry name" value="AMP-bd_C_sf"/>
</dbReference>
<dbReference type="Gene3D" id="3.40.50.12780">
    <property type="entry name" value="N-terminal domain of ligase-like"/>
    <property type="match status" value="1"/>
</dbReference>
<dbReference type="Pfam" id="PF00501">
    <property type="entry name" value="AMP-binding"/>
    <property type="match status" value="1"/>
</dbReference>
<reference evidence="5 6" key="1">
    <citation type="submission" date="2018-08" db="EMBL/GenBank/DDBJ databases">
        <title>Achromobacter xylosoxidans Genome sequencing and assembly.</title>
        <authorList>
            <person name="Wang R."/>
            <person name="Rensing C."/>
            <person name="Li Y."/>
        </authorList>
    </citation>
    <scope>NUCLEOTIDE SEQUENCE [LARGE SCALE GENOMIC DNA]</scope>
    <source>
        <strain evidence="5 6">GD003A</strain>
    </source>
</reference>
<evidence type="ECO:0000256" key="2">
    <source>
        <dbReference type="ARBA" id="ARBA00022598"/>
    </source>
</evidence>
<dbReference type="OrthoDB" id="9766486at2"/>
<accession>A0A424WFC7</accession>
<keyword evidence="2 5" id="KW-0436">Ligase</keyword>
<gene>
    <name evidence="5" type="ORF">DY367_09595</name>
</gene>
<dbReference type="AlphaFoldDB" id="A0A424WFC7"/>
<dbReference type="GO" id="GO:0006631">
    <property type="term" value="P:fatty acid metabolic process"/>
    <property type="evidence" value="ECO:0007669"/>
    <property type="project" value="TreeGrafter"/>
</dbReference>
<dbReference type="GO" id="GO:0031956">
    <property type="term" value="F:medium-chain fatty acid-CoA ligase activity"/>
    <property type="evidence" value="ECO:0007669"/>
    <property type="project" value="TreeGrafter"/>
</dbReference>
<evidence type="ECO:0000313" key="5">
    <source>
        <dbReference type="EMBL" id="RPJ91962.1"/>
    </source>
</evidence>
<feature type="domain" description="AMP-binding enzyme C-terminal" evidence="4">
    <location>
        <begin position="430"/>
        <end position="511"/>
    </location>
</feature>
<feature type="domain" description="AMP-dependent synthetase/ligase" evidence="3">
    <location>
        <begin position="36"/>
        <end position="367"/>
    </location>
</feature>
<dbReference type="InterPro" id="IPR000873">
    <property type="entry name" value="AMP-dep_synth/lig_dom"/>
</dbReference>
<dbReference type="PANTHER" id="PTHR43201">
    <property type="entry name" value="ACYL-COA SYNTHETASE"/>
    <property type="match status" value="1"/>
</dbReference>
<protein>
    <submittedName>
        <fullName evidence="5">ATP-dependent acyl-CoA ligase</fullName>
    </submittedName>
</protein>
<organism evidence="5 6">
    <name type="scientific">Alcaligenes xylosoxydans xylosoxydans</name>
    <name type="common">Achromobacter xylosoxidans</name>
    <dbReference type="NCBI Taxonomy" id="85698"/>
    <lineage>
        <taxon>Bacteria</taxon>
        <taxon>Pseudomonadati</taxon>
        <taxon>Pseudomonadota</taxon>
        <taxon>Betaproteobacteria</taxon>
        <taxon>Burkholderiales</taxon>
        <taxon>Alcaligenaceae</taxon>
        <taxon>Achromobacter</taxon>
    </lineage>
</organism>
<evidence type="ECO:0000259" key="3">
    <source>
        <dbReference type="Pfam" id="PF00501"/>
    </source>
</evidence>
<comment type="similarity">
    <text evidence="1">Belongs to the ATP-dependent AMP-binding enzyme family.</text>
</comment>
<dbReference type="SUPFAM" id="SSF56801">
    <property type="entry name" value="Acetyl-CoA synthetase-like"/>
    <property type="match status" value="1"/>
</dbReference>
<dbReference type="EMBL" id="QVXO01000011">
    <property type="protein sequence ID" value="RPJ91962.1"/>
    <property type="molecule type" value="Genomic_DNA"/>
</dbReference>
<dbReference type="RefSeq" id="WP_118932373.1">
    <property type="nucleotide sequence ID" value="NZ_CP061008.1"/>
</dbReference>
<dbReference type="Gene3D" id="3.30.300.30">
    <property type="match status" value="1"/>
</dbReference>
<evidence type="ECO:0000313" key="6">
    <source>
        <dbReference type="Proteomes" id="UP000285324"/>
    </source>
</evidence>
<dbReference type="Pfam" id="PF13193">
    <property type="entry name" value="AMP-binding_C"/>
    <property type="match status" value="1"/>
</dbReference>
<proteinExistence type="inferred from homology"/>
<comment type="caution">
    <text evidence="5">The sequence shown here is derived from an EMBL/GenBank/DDBJ whole genome shotgun (WGS) entry which is preliminary data.</text>
</comment>
<dbReference type="InterPro" id="IPR025110">
    <property type="entry name" value="AMP-bd_C"/>
</dbReference>
<dbReference type="InterPro" id="IPR042099">
    <property type="entry name" value="ANL_N_sf"/>
</dbReference>
<dbReference type="PROSITE" id="PS00455">
    <property type="entry name" value="AMP_BINDING"/>
    <property type="match status" value="1"/>
</dbReference>
<dbReference type="InterPro" id="IPR020845">
    <property type="entry name" value="AMP-binding_CS"/>
</dbReference>
<evidence type="ECO:0000259" key="4">
    <source>
        <dbReference type="Pfam" id="PF13193"/>
    </source>
</evidence>
<name>A0A424WFC7_ALCXX</name>